<dbReference type="CDD" id="cd00130">
    <property type="entry name" value="PAS"/>
    <property type="match status" value="2"/>
</dbReference>
<dbReference type="InterPro" id="IPR004358">
    <property type="entry name" value="Sig_transdc_His_kin-like_C"/>
</dbReference>
<dbReference type="InterPro" id="IPR013656">
    <property type="entry name" value="PAS_4"/>
</dbReference>
<dbReference type="InterPro" id="IPR001789">
    <property type="entry name" value="Sig_transdc_resp-reg_receiver"/>
</dbReference>
<feature type="domain" description="Response regulatory" evidence="7">
    <location>
        <begin position="580"/>
        <end position="696"/>
    </location>
</feature>
<dbReference type="InterPro" id="IPR036890">
    <property type="entry name" value="HATPase_C_sf"/>
</dbReference>
<evidence type="ECO:0000259" key="9">
    <source>
        <dbReference type="PROSITE" id="PS50113"/>
    </source>
</evidence>
<dbReference type="InterPro" id="IPR000700">
    <property type="entry name" value="PAS-assoc_C"/>
</dbReference>
<dbReference type="PROSITE" id="PS50112">
    <property type="entry name" value="PAS"/>
    <property type="match status" value="2"/>
</dbReference>
<evidence type="ECO:0000313" key="11">
    <source>
        <dbReference type="Proteomes" id="UP000198346"/>
    </source>
</evidence>
<keyword evidence="5" id="KW-0175">Coiled coil</keyword>
<keyword evidence="3 4" id="KW-0597">Phosphoprotein</keyword>
<dbReference type="PROSITE" id="PS50109">
    <property type="entry name" value="HIS_KIN"/>
    <property type="match status" value="1"/>
</dbReference>
<dbReference type="PROSITE" id="PS50113">
    <property type="entry name" value="PAC"/>
    <property type="match status" value="1"/>
</dbReference>
<name>A0A239PP97_9PROT</name>
<dbReference type="AlphaFoldDB" id="A0A239PP97"/>
<dbReference type="SUPFAM" id="SSF47384">
    <property type="entry name" value="Homodimeric domain of signal transducing histidine kinase"/>
    <property type="match status" value="1"/>
</dbReference>
<dbReference type="Pfam" id="PF02518">
    <property type="entry name" value="HATPase_c"/>
    <property type="match status" value="1"/>
</dbReference>
<dbReference type="SUPFAM" id="SSF55785">
    <property type="entry name" value="PYP-like sensor domain (PAS domain)"/>
    <property type="match status" value="2"/>
</dbReference>
<proteinExistence type="predicted"/>
<dbReference type="GO" id="GO:0000155">
    <property type="term" value="F:phosphorelay sensor kinase activity"/>
    <property type="evidence" value="ECO:0007669"/>
    <property type="project" value="InterPro"/>
</dbReference>
<dbReference type="Gene3D" id="3.30.450.20">
    <property type="entry name" value="PAS domain"/>
    <property type="match status" value="2"/>
</dbReference>
<dbReference type="PRINTS" id="PR00344">
    <property type="entry name" value="BCTRLSENSOR"/>
</dbReference>
<dbReference type="InterPro" id="IPR003661">
    <property type="entry name" value="HisK_dim/P_dom"/>
</dbReference>
<organism evidence="10 11">
    <name type="scientific">Amphiplicatus metriothermophilus</name>
    <dbReference type="NCBI Taxonomy" id="1519374"/>
    <lineage>
        <taxon>Bacteria</taxon>
        <taxon>Pseudomonadati</taxon>
        <taxon>Pseudomonadota</taxon>
        <taxon>Alphaproteobacteria</taxon>
        <taxon>Parvularculales</taxon>
        <taxon>Parvularculaceae</taxon>
        <taxon>Amphiplicatus</taxon>
    </lineage>
</organism>
<feature type="modified residue" description="4-aspartylphosphate" evidence="4">
    <location>
        <position position="630"/>
    </location>
</feature>
<feature type="domain" description="PAS" evidence="8">
    <location>
        <begin position="7"/>
        <end position="84"/>
    </location>
</feature>
<dbReference type="Pfam" id="PF00512">
    <property type="entry name" value="HisKA"/>
    <property type="match status" value="1"/>
</dbReference>
<sequence length="705" mass="76905">MSPGARPQPDFRTVFEAGPGLYLLLSPDFDIVAVTDAYCRALGRSRDSLVGRNVLEAFPPDPSDPDRRAVADLEASLRQTLARGLPDLMEIVKYDALGDDGGRIERYWSPLNVPVVDKETGEVIWIIHEAQDVTELVRARDSSASAGRLAEEQAAVIRHLNVRNEALARQIAENERLSRERERAFDAFLKSEMRFKTLADSLPGVVHRSVRGADGSRRNVFISAGVEKLLGVPAQEFMENRAFLSDFMDRNDRDLREAALKRAVERGETAEFEARMIPRQGGVRWWRVHTTPTRMANGDIQWDGFAIDVTERKAAEHNLQQALKMEAIGQLTGGLAHDFNNLLSVILSNAETLSETLADDEELHALADMTRRAAERGAELTNGLLAFARRQPLEPRPVDVNRLVVGMDGLLRRSLGGDIEIELVRGAGLWPAMVDPAQLEAALLNLALNARDAMPKGGRLTIETGNAHIDDDYAAAHAEVSPGQYVMVCVTDTGAGMEPEVAERAFEPFFTTKGPGKGAGLGLAMVYGFVKQSRGHVKIYSEPGQGTAIRIYLPRAAPAEASAEEDDRRAADGVPGGTESILLVEDDPLVRENAERILKNLGYRVLSADRGASALAILERGDPVDLLFTDVVMPGGIAGPELAARAAELRPGIRVLFTSGYTESAVVHHGRLDPGVNLIRKPYGRKALARKLRQTLDEKGGANDG</sequence>
<dbReference type="Gene3D" id="1.10.287.130">
    <property type="match status" value="1"/>
</dbReference>
<dbReference type="SMART" id="SM00448">
    <property type="entry name" value="REC"/>
    <property type="match status" value="1"/>
</dbReference>
<evidence type="ECO:0000256" key="5">
    <source>
        <dbReference type="SAM" id="Coils"/>
    </source>
</evidence>
<dbReference type="Pfam" id="PF08447">
    <property type="entry name" value="PAS_3"/>
    <property type="match status" value="1"/>
</dbReference>
<feature type="domain" description="Histidine kinase" evidence="6">
    <location>
        <begin position="334"/>
        <end position="557"/>
    </location>
</feature>
<accession>A0A239PP97</accession>
<dbReference type="SMART" id="SM00091">
    <property type="entry name" value="PAS"/>
    <property type="match status" value="2"/>
</dbReference>
<evidence type="ECO:0000256" key="1">
    <source>
        <dbReference type="ARBA" id="ARBA00000085"/>
    </source>
</evidence>
<dbReference type="EMBL" id="FZQA01000002">
    <property type="protein sequence ID" value="SNT72124.1"/>
    <property type="molecule type" value="Genomic_DNA"/>
</dbReference>
<keyword evidence="11" id="KW-1185">Reference proteome</keyword>
<feature type="domain" description="PAC" evidence="9">
    <location>
        <begin position="270"/>
        <end position="321"/>
    </location>
</feature>
<evidence type="ECO:0000259" key="8">
    <source>
        <dbReference type="PROSITE" id="PS50112"/>
    </source>
</evidence>
<dbReference type="RefSeq" id="WP_089411649.1">
    <property type="nucleotide sequence ID" value="NZ_FZQA01000002.1"/>
</dbReference>
<dbReference type="InterPro" id="IPR035965">
    <property type="entry name" value="PAS-like_dom_sf"/>
</dbReference>
<dbReference type="InterPro" id="IPR000014">
    <property type="entry name" value="PAS"/>
</dbReference>
<dbReference type="CDD" id="cd18161">
    <property type="entry name" value="REC_hyHK_blue-like"/>
    <property type="match status" value="1"/>
</dbReference>
<evidence type="ECO:0000259" key="6">
    <source>
        <dbReference type="PROSITE" id="PS50109"/>
    </source>
</evidence>
<dbReference type="InterPro" id="IPR011006">
    <property type="entry name" value="CheY-like_superfamily"/>
</dbReference>
<dbReference type="SUPFAM" id="SSF55874">
    <property type="entry name" value="ATPase domain of HSP90 chaperone/DNA topoisomerase II/histidine kinase"/>
    <property type="match status" value="1"/>
</dbReference>
<dbReference type="InterPro" id="IPR003594">
    <property type="entry name" value="HATPase_dom"/>
</dbReference>
<feature type="domain" description="PAS" evidence="8">
    <location>
        <begin position="191"/>
        <end position="267"/>
    </location>
</feature>
<evidence type="ECO:0000313" key="10">
    <source>
        <dbReference type="EMBL" id="SNT72124.1"/>
    </source>
</evidence>
<dbReference type="PANTHER" id="PTHR43065:SF49">
    <property type="entry name" value="HISTIDINE KINASE"/>
    <property type="match status" value="1"/>
</dbReference>
<dbReference type="Gene3D" id="3.40.50.2300">
    <property type="match status" value="1"/>
</dbReference>
<dbReference type="EC" id="2.7.13.3" evidence="2"/>
<dbReference type="SMART" id="SM00387">
    <property type="entry name" value="HATPase_c"/>
    <property type="match status" value="1"/>
</dbReference>
<dbReference type="SMART" id="SM00388">
    <property type="entry name" value="HisKA"/>
    <property type="match status" value="1"/>
</dbReference>
<evidence type="ECO:0000256" key="3">
    <source>
        <dbReference type="ARBA" id="ARBA00022553"/>
    </source>
</evidence>
<reference evidence="10 11" key="1">
    <citation type="submission" date="2017-07" db="EMBL/GenBank/DDBJ databases">
        <authorList>
            <person name="Sun Z.S."/>
            <person name="Albrecht U."/>
            <person name="Echele G."/>
            <person name="Lee C.C."/>
        </authorList>
    </citation>
    <scope>NUCLEOTIDE SEQUENCE [LARGE SCALE GENOMIC DNA]</scope>
    <source>
        <strain evidence="10 11">CGMCC 1.12710</strain>
    </source>
</reference>
<comment type="catalytic activity">
    <reaction evidence="1">
        <text>ATP + protein L-histidine = ADP + protein N-phospho-L-histidine.</text>
        <dbReference type="EC" id="2.7.13.3"/>
    </reaction>
</comment>
<evidence type="ECO:0000256" key="2">
    <source>
        <dbReference type="ARBA" id="ARBA00012438"/>
    </source>
</evidence>
<dbReference type="InterPro" id="IPR005467">
    <property type="entry name" value="His_kinase_dom"/>
</dbReference>
<gene>
    <name evidence="10" type="ORF">SAMN06297382_1157</name>
</gene>
<dbReference type="InterPro" id="IPR013655">
    <property type="entry name" value="PAS_fold_3"/>
</dbReference>
<evidence type="ECO:0000256" key="4">
    <source>
        <dbReference type="PROSITE-ProRule" id="PRU00169"/>
    </source>
</evidence>
<evidence type="ECO:0000259" key="7">
    <source>
        <dbReference type="PROSITE" id="PS50110"/>
    </source>
</evidence>
<dbReference type="OrthoDB" id="9796100at2"/>
<dbReference type="PANTHER" id="PTHR43065">
    <property type="entry name" value="SENSOR HISTIDINE KINASE"/>
    <property type="match status" value="1"/>
</dbReference>
<dbReference type="Pfam" id="PF00072">
    <property type="entry name" value="Response_reg"/>
    <property type="match status" value="1"/>
</dbReference>
<feature type="coiled-coil region" evidence="5">
    <location>
        <begin position="157"/>
        <end position="187"/>
    </location>
</feature>
<dbReference type="Gene3D" id="3.30.565.10">
    <property type="entry name" value="Histidine kinase-like ATPase, C-terminal domain"/>
    <property type="match status" value="1"/>
</dbReference>
<dbReference type="PROSITE" id="PS50110">
    <property type="entry name" value="RESPONSE_REGULATORY"/>
    <property type="match status" value="1"/>
</dbReference>
<protein>
    <recommendedName>
        <fullName evidence="2">histidine kinase</fullName>
        <ecNumber evidence="2">2.7.13.3</ecNumber>
    </recommendedName>
</protein>
<dbReference type="InterPro" id="IPR036097">
    <property type="entry name" value="HisK_dim/P_sf"/>
</dbReference>
<dbReference type="Proteomes" id="UP000198346">
    <property type="component" value="Unassembled WGS sequence"/>
</dbReference>
<dbReference type="CDD" id="cd00082">
    <property type="entry name" value="HisKA"/>
    <property type="match status" value="1"/>
</dbReference>
<dbReference type="SUPFAM" id="SSF52172">
    <property type="entry name" value="CheY-like"/>
    <property type="match status" value="1"/>
</dbReference>
<dbReference type="NCBIfam" id="TIGR00229">
    <property type="entry name" value="sensory_box"/>
    <property type="match status" value="1"/>
</dbReference>
<dbReference type="Pfam" id="PF08448">
    <property type="entry name" value="PAS_4"/>
    <property type="match status" value="1"/>
</dbReference>